<accession>X1RTN6</accession>
<proteinExistence type="predicted"/>
<organism evidence="1">
    <name type="scientific">marine sediment metagenome</name>
    <dbReference type="NCBI Taxonomy" id="412755"/>
    <lineage>
        <taxon>unclassified sequences</taxon>
        <taxon>metagenomes</taxon>
        <taxon>ecological metagenomes</taxon>
    </lineage>
</organism>
<comment type="caution">
    <text evidence="1">The sequence shown here is derived from an EMBL/GenBank/DDBJ whole genome shotgun (WGS) entry which is preliminary data.</text>
</comment>
<evidence type="ECO:0000313" key="1">
    <source>
        <dbReference type="EMBL" id="GAI70331.1"/>
    </source>
</evidence>
<dbReference type="EMBL" id="BARW01000856">
    <property type="protein sequence ID" value="GAI70331.1"/>
    <property type="molecule type" value="Genomic_DNA"/>
</dbReference>
<reference evidence="1" key="1">
    <citation type="journal article" date="2014" name="Front. Microbiol.">
        <title>High frequency of phylogenetically diverse reductive dehalogenase-homologous genes in deep subseafloor sedimentary metagenomes.</title>
        <authorList>
            <person name="Kawai M."/>
            <person name="Futagami T."/>
            <person name="Toyoda A."/>
            <person name="Takaki Y."/>
            <person name="Nishi S."/>
            <person name="Hori S."/>
            <person name="Arai W."/>
            <person name="Tsubouchi T."/>
            <person name="Morono Y."/>
            <person name="Uchiyama I."/>
            <person name="Ito T."/>
            <person name="Fujiyama A."/>
            <person name="Inagaki F."/>
            <person name="Takami H."/>
        </authorList>
    </citation>
    <scope>NUCLEOTIDE SEQUENCE</scope>
    <source>
        <strain evidence="1">Expedition CK06-06</strain>
    </source>
</reference>
<sequence>MTNVNEEVFLNKLYDVVYKLSTIAKTQSYRFKKEWDENLESIKEKPHLVRLIPVEKEKFLTDIEYRIKVLNTVKLTFEDGINSIKSLLNALYNSYFNDSDIFTSSFTEQDQITLKYLVAKEILGNLIQYNQLDHKSVPLKYNILARTYLLVKFKGQRDTEILENLKKINIELKLSKLKKIMKEIISDGFYNKTKKGRYHYYHLQQELDLSEEGKIAFNQTIRPLVDWPTLFYRSYYNVRELNVTVDGDCKYPDYLNKVLLKAATQGYVACHYIFNNLVRYYEKLKEE</sequence>
<name>X1RTN6_9ZZZZ</name>
<protein>
    <submittedName>
        <fullName evidence="1">Uncharacterized protein</fullName>
    </submittedName>
</protein>
<gene>
    <name evidence="1" type="ORF">S12H4_03148</name>
</gene>
<dbReference type="AlphaFoldDB" id="X1RTN6"/>